<proteinExistence type="inferred from homology"/>
<evidence type="ECO:0000256" key="2">
    <source>
        <dbReference type="ARBA" id="ARBA00022927"/>
    </source>
</evidence>
<dbReference type="InterPro" id="IPR007249">
    <property type="entry name" value="DOP1_N"/>
</dbReference>
<feature type="non-terminal residue" evidence="6">
    <location>
        <position position="391"/>
    </location>
</feature>
<reference evidence="6 7" key="1">
    <citation type="journal article" date="2016" name="Nat. Commun.">
        <title>Local admixture of amplified and diversified secreted pathogenesis determinants shapes mosaic Toxoplasma gondii genomes.</title>
        <authorList>
            <person name="Lorenzi H."/>
            <person name="Khan A."/>
            <person name="Behnke M.S."/>
            <person name="Namasivayam S."/>
            <person name="Swapna L.S."/>
            <person name="Hadjithomas M."/>
            <person name="Karamycheva S."/>
            <person name="Pinney D."/>
            <person name="Brunk B.P."/>
            <person name="Ajioka J.W."/>
            <person name="Ajzenberg D."/>
            <person name="Boothroyd J.C."/>
            <person name="Boyle J.P."/>
            <person name="Darde M.L."/>
            <person name="Diaz-Miranda M.A."/>
            <person name="Dubey J.P."/>
            <person name="Fritz H.M."/>
            <person name="Gennari S.M."/>
            <person name="Gregory B.D."/>
            <person name="Kim K."/>
            <person name="Saeij J.P."/>
            <person name="Su C."/>
            <person name="White M.W."/>
            <person name="Zhu X.Q."/>
            <person name="Howe D.K."/>
            <person name="Rosenthal B.M."/>
            <person name="Grigg M.E."/>
            <person name="Parkinson J."/>
            <person name="Liu L."/>
            <person name="Kissinger J.C."/>
            <person name="Roos D.S."/>
            <person name="Sibley L.D."/>
        </authorList>
    </citation>
    <scope>NUCLEOTIDE SEQUENCE [LARGE SCALE GENOMIC DNA]</scope>
    <source>
        <strain evidence="6 7">ARI</strain>
    </source>
</reference>
<evidence type="ECO:0000313" key="7">
    <source>
        <dbReference type="Proteomes" id="UP000074247"/>
    </source>
</evidence>
<dbReference type="Proteomes" id="UP000074247">
    <property type="component" value="Unassembled WGS sequence"/>
</dbReference>
<feature type="compositionally biased region" description="Polar residues" evidence="4">
    <location>
        <begin position="45"/>
        <end position="61"/>
    </location>
</feature>
<protein>
    <submittedName>
        <fullName evidence="6">Dopey, N-terminal domain-containing protein</fullName>
    </submittedName>
</protein>
<accession>A0A139XVZ8</accession>
<dbReference type="GO" id="GO:0015031">
    <property type="term" value="P:protein transport"/>
    <property type="evidence" value="ECO:0007669"/>
    <property type="project" value="UniProtKB-KW"/>
</dbReference>
<dbReference type="PANTHER" id="PTHR14042:SF24">
    <property type="entry name" value="PROTEIN DOPEY-1 HOMOLOG"/>
    <property type="match status" value="1"/>
</dbReference>
<dbReference type="EMBL" id="AGQS02004804">
    <property type="protein sequence ID" value="KYF42963.1"/>
    <property type="molecule type" value="Genomic_DNA"/>
</dbReference>
<dbReference type="Pfam" id="PF04118">
    <property type="entry name" value="Dopey_N"/>
    <property type="match status" value="1"/>
</dbReference>
<dbReference type="VEuPathDB" id="ToxoDB:TGARI_214230A"/>
<evidence type="ECO:0000256" key="3">
    <source>
        <dbReference type="ARBA" id="ARBA00046326"/>
    </source>
</evidence>
<dbReference type="GO" id="GO:0005829">
    <property type="term" value="C:cytosol"/>
    <property type="evidence" value="ECO:0007669"/>
    <property type="project" value="GOC"/>
</dbReference>
<dbReference type="GO" id="GO:0005802">
    <property type="term" value="C:trans-Golgi network"/>
    <property type="evidence" value="ECO:0007669"/>
    <property type="project" value="TreeGrafter"/>
</dbReference>
<keyword evidence="2" id="KW-0653">Protein transport</keyword>
<evidence type="ECO:0000256" key="1">
    <source>
        <dbReference type="ARBA" id="ARBA00022448"/>
    </source>
</evidence>
<feature type="region of interest" description="Disordered" evidence="4">
    <location>
        <begin position="1"/>
        <end position="66"/>
    </location>
</feature>
<comment type="caution">
    <text evidence="6">The sequence shown here is derived from an EMBL/GenBank/DDBJ whole genome shotgun (WGS) entry which is preliminary data.</text>
</comment>
<comment type="similarity">
    <text evidence="3">Belongs to the DOP1 family.</text>
</comment>
<dbReference type="InterPro" id="IPR040314">
    <property type="entry name" value="DOP1"/>
</dbReference>
<gene>
    <name evidence="6" type="ORF">TGARI_214230A</name>
</gene>
<organism evidence="6 7">
    <name type="scientific">Toxoplasma gondii ARI</name>
    <dbReference type="NCBI Taxonomy" id="1074872"/>
    <lineage>
        <taxon>Eukaryota</taxon>
        <taxon>Sar</taxon>
        <taxon>Alveolata</taxon>
        <taxon>Apicomplexa</taxon>
        <taxon>Conoidasida</taxon>
        <taxon>Coccidia</taxon>
        <taxon>Eucoccidiorida</taxon>
        <taxon>Eimeriorina</taxon>
        <taxon>Sarcocystidae</taxon>
        <taxon>Toxoplasma</taxon>
    </lineage>
</organism>
<evidence type="ECO:0000259" key="5">
    <source>
        <dbReference type="Pfam" id="PF04118"/>
    </source>
</evidence>
<evidence type="ECO:0000256" key="4">
    <source>
        <dbReference type="SAM" id="MobiDB-lite"/>
    </source>
</evidence>
<dbReference type="GO" id="GO:0006895">
    <property type="term" value="P:Golgi to endosome transport"/>
    <property type="evidence" value="ECO:0007669"/>
    <property type="project" value="InterPro"/>
</dbReference>
<feature type="domain" description="DOP1 N-terminal" evidence="5">
    <location>
        <begin position="75"/>
        <end position="374"/>
    </location>
</feature>
<evidence type="ECO:0000313" key="6">
    <source>
        <dbReference type="EMBL" id="KYF42963.1"/>
    </source>
</evidence>
<dbReference type="AlphaFoldDB" id="A0A139XVZ8"/>
<sequence>MSSLSSTSPPGELENSEAVSPAHALSARRDQASASKPGRGGETPTLGSQANKRASRSASSHEVQRERAVVWNGPEARRYEAEVLAVLHSFDKAKEWADLNNCLQKLLRVFSPPTVSSFAFSSAPTAPFFPFIPHKAVVAKRLAQCLNPLLPSGVHTRALETYAAIFERIGPDGLSRDLATYSAGLLPFFQGSATHVKPFFLDLINAYYLPLGTHLTPCLSGLLVSMLPGLDDDKAPAFGYVSSTLWRLRDCVGERTFVAALWLALRRASRVRLAALSLLGQLLTPALPALHDSERIATLLPDREELVVGALEATFEDQSALVKRQLLDLLIANFPFDQSLLSRKEMVRLLRAALRVLPLREWSLTRRFIQWITRHPDGILDVVDLSFLSER</sequence>
<dbReference type="GO" id="GO:0005768">
    <property type="term" value="C:endosome"/>
    <property type="evidence" value="ECO:0007669"/>
    <property type="project" value="TreeGrafter"/>
</dbReference>
<keyword evidence="1" id="KW-0813">Transport</keyword>
<dbReference type="PANTHER" id="PTHR14042">
    <property type="entry name" value="DOPEY-RELATED"/>
    <property type="match status" value="1"/>
</dbReference>
<name>A0A139XVZ8_TOXGO</name>